<dbReference type="EMBL" id="JAXOJX010000005">
    <property type="protein sequence ID" value="MDZ5455979.1"/>
    <property type="molecule type" value="Genomic_DNA"/>
</dbReference>
<dbReference type="Pfam" id="PF13712">
    <property type="entry name" value="Glyco_tranf_2_5"/>
    <property type="match status" value="1"/>
</dbReference>
<gene>
    <name evidence="2" type="ORF">SM757_05285</name>
</gene>
<sequence>MNVEKISFIAAVNNRLVLERNLLRSPALAAGHQHQILIKEGFSSASMAYNEAVKEATGDILVFIHQDVYLPQDWLANMLAAIAQLDCRGIRWGVLGCYGVRRQSEGSMGLGQVYSTGWGLQGKPISDPEPVQTLDEIVLITRASNGLTFDSSLPSFHLYGTDLCLIARARGLQNFVIPAFCVHNTNQLLELPTDFYKCYSYVKRKWKSQLPIYTSCIEISRFDVDMVKRRLQAAVLRGLKLQGTPALRIDDPRTAIPVAGDFANT</sequence>
<reference evidence="2 3" key="1">
    <citation type="submission" date="2023-11" db="EMBL/GenBank/DDBJ databases">
        <title>Draft genome of Azohydromonas lata strain H1 (DSM1123), a polyhydroxyalkanoate producer.</title>
        <authorList>
            <person name="Traversa D."/>
            <person name="D'Addabbo P."/>
            <person name="Pazzani C."/>
            <person name="Manzari C."/>
            <person name="Chiara M."/>
            <person name="Scrascia M."/>
        </authorList>
    </citation>
    <scope>NUCLEOTIDE SEQUENCE [LARGE SCALE GENOMIC DNA]</scope>
    <source>
        <strain evidence="2 3">H1</strain>
    </source>
</reference>
<protein>
    <submittedName>
        <fullName evidence="2">Glycosyltransferase</fullName>
    </submittedName>
</protein>
<name>A0ABU5IAU7_9BURK</name>
<evidence type="ECO:0000313" key="3">
    <source>
        <dbReference type="Proteomes" id="UP001293718"/>
    </source>
</evidence>
<dbReference type="Proteomes" id="UP001293718">
    <property type="component" value="Unassembled WGS sequence"/>
</dbReference>
<accession>A0ABU5IAU7</accession>
<feature type="domain" description="Streptomycin biosynthesis protein StrF" evidence="1">
    <location>
        <begin position="8"/>
        <end position="178"/>
    </location>
</feature>
<dbReference type="InterPro" id="IPR059123">
    <property type="entry name" value="StrF_dom"/>
</dbReference>
<evidence type="ECO:0000259" key="1">
    <source>
        <dbReference type="Pfam" id="PF13712"/>
    </source>
</evidence>
<dbReference type="RefSeq" id="WP_322464663.1">
    <property type="nucleotide sequence ID" value="NZ_JAXOJX010000005.1"/>
</dbReference>
<proteinExistence type="predicted"/>
<dbReference type="InterPro" id="IPR029044">
    <property type="entry name" value="Nucleotide-diphossugar_trans"/>
</dbReference>
<keyword evidence="3" id="KW-1185">Reference proteome</keyword>
<dbReference type="SUPFAM" id="SSF53448">
    <property type="entry name" value="Nucleotide-diphospho-sugar transferases"/>
    <property type="match status" value="1"/>
</dbReference>
<comment type="caution">
    <text evidence="2">The sequence shown here is derived from an EMBL/GenBank/DDBJ whole genome shotgun (WGS) entry which is preliminary data.</text>
</comment>
<dbReference type="Gene3D" id="3.90.550.10">
    <property type="entry name" value="Spore Coat Polysaccharide Biosynthesis Protein SpsA, Chain A"/>
    <property type="match status" value="1"/>
</dbReference>
<organism evidence="2 3">
    <name type="scientific">Azohydromonas lata</name>
    <dbReference type="NCBI Taxonomy" id="45677"/>
    <lineage>
        <taxon>Bacteria</taxon>
        <taxon>Pseudomonadati</taxon>
        <taxon>Pseudomonadota</taxon>
        <taxon>Betaproteobacteria</taxon>
        <taxon>Burkholderiales</taxon>
        <taxon>Sphaerotilaceae</taxon>
        <taxon>Azohydromonas</taxon>
    </lineage>
</organism>
<dbReference type="CDD" id="cd00761">
    <property type="entry name" value="Glyco_tranf_GTA_type"/>
    <property type="match status" value="1"/>
</dbReference>
<evidence type="ECO:0000313" key="2">
    <source>
        <dbReference type="EMBL" id="MDZ5455979.1"/>
    </source>
</evidence>